<evidence type="ECO:0000256" key="4">
    <source>
        <dbReference type="ARBA" id="ARBA00013035"/>
    </source>
</evidence>
<gene>
    <name evidence="16" type="ORF">GCM10007350_09060</name>
</gene>
<evidence type="ECO:0000259" key="15">
    <source>
        <dbReference type="PROSITE" id="PS50106"/>
    </source>
</evidence>
<comment type="caution">
    <text evidence="16">The sequence shown here is derived from an EMBL/GenBank/DDBJ whole genome shotgun (WGS) entry which is preliminary data.</text>
</comment>
<dbReference type="PANTHER" id="PTHR22939">
    <property type="entry name" value="SERINE PROTEASE FAMILY S1C HTRA-RELATED"/>
    <property type="match status" value="1"/>
</dbReference>
<dbReference type="Proteomes" id="UP000604737">
    <property type="component" value="Unassembled WGS sequence"/>
</dbReference>
<dbReference type="NCBIfam" id="TIGR02037">
    <property type="entry name" value="degP_htrA_DO"/>
    <property type="match status" value="1"/>
</dbReference>
<feature type="signal peptide" evidence="14">
    <location>
        <begin position="1"/>
        <end position="21"/>
    </location>
</feature>
<evidence type="ECO:0000256" key="2">
    <source>
        <dbReference type="ARBA" id="ARBA00004418"/>
    </source>
</evidence>
<keyword evidence="10" id="KW-0378">Hydrolase</keyword>
<dbReference type="Pfam" id="PF13180">
    <property type="entry name" value="PDZ_2"/>
    <property type="match status" value="1"/>
</dbReference>
<proteinExistence type="inferred from homology"/>
<keyword evidence="12" id="KW-0346">Stress response</keyword>
<dbReference type="SUPFAM" id="SSF50156">
    <property type="entry name" value="PDZ domain-like"/>
    <property type="match status" value="2"/>
</dbReference>
<evidence type="ECO:0000256" key="1">
    <source>
        <dbReference type="ARBA" id="ARBA00001772"/>
    </source>
</evidence>
<accession>A0ABQ3GZA8</accession>
<dbReference type="Gene3D" id="2.40.10.120">
    <property type="match status" value="1"/>
</dbReference>
<reference evidence="17" key="1">
    <citation type="journal article" date="2019" name="Int. J. Syst. Evol. Microbiol.">
        <title>The Global Catalogue of Microorganisms (GCM) 10K type strain sequencing project: providing services to taxonomists for standard genome sequencing and annotation.</title>
        <authorList>
            <consortium name="The Broad Institute Genomics Platform"/>
            <consortium name="The Broad Institute Genome Sequencing Center for Infectious Disease"/>
            <person name="Wu L."/>
            <person name="Ma J."/>
        </authorList>
    </citation>
    <scope>NUCLEOTIDE SEQUENCE [LARGE SCALE GENOMIC DNA]</scope>
    <source>
        <strain evidence="17">KCTC 23701</strain>
    </source>
</reference>
<organism evidence="16 17">
    <name type="scientific">Jeongeupia chitinilytica</name>
    <dbReference type="NCBI Taxonomy" id="1041641"/>
    <lineage>
        <taxon>Bacteria</taxon>
        <taxon>Pseudomonadati</taxon>
        <taxon>Pseudomonadota</taxon>
        <taxon>Betaproteobacteria</taxon>
        <taxon>Neisseriales</taxon>
        <taxon>Chitinibacteraceae</taxon>
        <taxon>Jeongeupia</taxon>
    </lineage>
</organism>
<dbReference type="PROSITE" id="PS50106">
    <property type="entry name" value="PDZ"/>
    <property type="match status" value="2"/>
</dbReference>
<dbReference type="InterPro" id="IPR001478">
    <property type="entry name" value="PDZ"/>
</dbReference>
<feature type="domain" description="PDZ" evidence="15">
    <location>
        <begin position="264"/>
        <end position="325"/>
    </location>
</feature>
<evidence type="ECO:0000256" key="14">
    <source>
        <dbReference type="SAM" id="SignalP"/>
    </source>
</evidence>
<dbReference type="CDD" id="cd10839">
    <property type="entry name" value="cpPDZ1_DegP-like"/>
    <property type="match status" value="1"/>
</dbReference>
<evidence type="ECO:0000313" key="16">
    <source>
        <dbReference type="EMBL" id="GHD58741.1"/>
    </source>
</evidence>
<evidence type="ECO:0000256" key="3">
    <source>
        <dbReference type="ARBA" id="ARBA00010541"/>
    </source>
</evidence>
<evidence type="ECO:0000256" key="11">
    <source>
        <dbReference type="ARBA" id="ARBA00022825"/>
    </source>
</evidence>
<comment type="similarity">
    <text evidence="3">Belongs to the peptidase S1C family.</text>
</comment>
<dbReference type="PANTHER" id="PTHR22939:SF130">
    <property type="entry name" value="PERIPLASMIC SERINE ENDOPROTEASE DEGP-LIKE-RELATED"/>
    <property type="match status" value="1"/>
</dbReference>
<evidence type="ECO:0000256" key="8">
    <source>
        <dbReference type="ARBA" id="ARBA00022737"/>
    </source>
</evidence>
<sequence>MKMTHWLAAGVFTLGFGVANAAPVSGLPDFTQLVEKEGKAVVNISTTGKVREQPQQQWNADDDVLDLFRRFGFPVPPGALPQQPGAPRERQVQSLGSGFIIDGAGYILTNAHVVADADEIKVKLTDKREFKAKVIGADARTDVALLKVEANGLPKVDLGNSEALKVGEWVVAIGAPFGLENSVTAGIVSAKGRNLPDETFVPFIQTDVAINPGNSGGPLFNMQGEVVGINSQIYSRSGGYMGLSFSIPIDVAMKVADELKATGKVTRGRIGVAVQDLNEDLAKTFGLPNTNGALVSSVDKDGPAAKAGLKPGDVVLKYNGQPINNTGDLPRHVTDTKPGTTVKLGIWRDRAAKELPVTIGLLDSVEGPNKAREYKGGSAQQEDSQRFGLTLRELAPQQLKALGIKYGLAIQSATGPAAKAGLMRGDVIIGVGGTDLGSMQQLRQLLSVVKPNDSVALRVMRDGATIFISMTAPAK</sequence>
<dbReference type="InterPro" id="IPR041489">
    <property type="entry name" value="PDZ_6"/>
</dbReference>
<evidence type="ECO:0000256" key="7">
    <source>
        <dbReference type="ARBA" id="ARBA00022729"/>
    </source>
</evidence>
<name>A0ABQ3GZA8_9NEIS</name>
<evidence type="ECO:0000256" key="6">
    <source>
        <dbReference type="ARBA" id="ARBA00022670"/>
    </source>
</evidence>
<dbReference type="InterPro" id="IPR001940">
    <property type="entry name" value="Peptidase_S1C"/>
</dbReference>
<keyword evidence="9" id="KW-0574">Periplasm</keyword>
<dbReference type="SMART" id="SM00228">
    <property type="entry name" value="PDZ"/>
    <property type="match status" value="2"/>
</dbReference>
<keyword evidence="7 14" id="KW-0732">Signal</keyword>
<dbReference type="InterPro" id="IPR009003">
    <property type="entry name" value="Peptidase_S1_PA"/>
</dbReference>
<evidence type="ECO:0000256" key="12">
    <source>
        <dbReference type="ARBA" id="ARBA00023016"/>
    </source>
</evidence>
<dbReference type="EMBL" id="BMYO01000002">
    <property type="protein sequence ID" value="GHD58741.1"/>
    <property type="molecule type" value="Genomic_DNA"/>
</dbReference>
<evidence type="ECO:0000256" key="5">
    <source>
        <dbReference type="ARBA" id="ARBA00013958"/>
    </source>
</evidence>
<evidence type="ECO:0000256" key="10">
    <source>
        <dbReference type="ARBA" id="ARBA00022801"/>
    </source>
</evidence>
<dbReference type="SUPFAM" id="SSF50494">
    <property type="entry name" value="Trypsin-like serine proteases"/>
    <property type="match status" value="1"/>
</dbReference>
<comment type="catalytic activity">
    <reaction evidence="1">
        <text>Acts on substrates that are at least partially unfolded. The cleavage site P1 residue is normally between a pair of hydrophobic residues, such as Val-|-Val.</text>
        <dbReference type="EC" id="3.4.21.107"/>
    </reaction>
</comment>
<dbReference type="Pfam" id="PF17820">
    <property type="entry name" value="PDZ_6"/>
    <property type="match status" value="1"/>
</dbReference>
<evidence type="ECO:0000256" key="13">
    <source>
        <dbReference type="ARBA" id="ARBA00032850"/>
    </source>
</evidence>
<keyword evidence="6" id="KW-0645">Protease</keyword>
<dbReference type="EC" id="3.4.21.107" evidence="4"/>
<dbReference type="PRINTS" id="PR00834">
    <property type="entry name" value="PROTEASES2C"/>
</dbReference>
<keyword evidence="17" id="KW-1185">Reference proteome</keyword>
<evidence type="ECO:0000313" key="17">
    <source>
        <dbReference type="Proteomes" id="UP000604737"/>
    </source>
</evidence>
<comment type="subcellular location">
    <subcellularLocation>
        <location evidence="2">Periplasm</location>
    </subcellularLocation>
</comment>
<keyword evidence="8" id="KW-0677">Repeat</keyword>
<evidence type="ECO:0000256" key="9">
    <source>
        <dbReference type="ARBA" id="ARBA00022764"/>
    </source>
</evidence>
<dbReference type="InterPro" id="IPR036034">
    <property type="entry name" value="PDZ_sf"/>
</dbReference>
<keyword evidence="11" id="KW-0720">Serine protease</keyword>
<protein>
    <recommendedName>
        <fullName evidence="5">Probable periplasmic serine endoprotease DegP-like</fullName>
        <ecNumber evidence="4">3.4.21.107</ecNumber>
    </recommendedName>
    <alternativeName>
        <fullName evidence="13">Protease Do</fullName>
    </alternativeName>
</protein>
<dbReference type="InterPro" id="IPR011782">
    <property type="entry name" value="Pept_S1C_Do"/>
</dbReference>
<feature type="chain" id="PRO_5045913090" description="Probable periplasmic serine endoprotease DegP-like" evidence="14">
    <location>
        <begin position="22"/>
        <end position="475"/>
    </location>
</feature>
<dbReference type="Pfam" id="PF13365">
    <property type="entry name" value="Trypsin_2"/>
    <property type="match status" value="1"/>
</dbReference>
<dbReference type="Gene3D" id="2.30.42.10">
    <property type="match status" value="2"/>
</dbReference>
<dbReference type="RefSeq" id="WP_229797426.1">
    <property type="nucleotide sequence ID" value="NZ_BMYO01000002.1"/>
</dbReference>
<feature type="domain" description="PDZ" evidence="15">
    <location>
        <begin position="380"/>
        <end position="463"/>
    </location>
</feature>